<feature type="region of interest" description="Disordered" evidence="1">
    <location>
        <begin position="218"/>
        <end position="294"/>
    </location>
</feature>
<feature type="compositionally biased region" description="Acidic residues" evidence="1">
    <location>
        <begin position="18"/>
        <end position="27"/>
    </location>
</feature>
<dbReference type="CDD" id="cd09275">
    <property type="entry name" value="RNase_HI_RT_DIRS1"/>
    <property type="match status" value="1"/>
</dbReference>
<dbReference type="RefSeq" id="XP_018496867.1">
    <property type="nucleotide sequence ID" value="XM_018641351.1"/>
</dbReference>
<protein>
    <submittedName>
        <fullName evidence="4">Uncharacterized protein LOC108864903</fullName>
    </submittedName>
</protein>
<dbReference type="Gene3D" id="3.30.70.270">
    <property type="match status" value="1"/>
</dbReference>
<dbReference type="PROSITE" id="PS50878">
    <property type="entry name" value="RT_POL"/>
    <property type="match status" value="1"/>
</dbReference>
<name>A0AAJ7L642_9ACAR</name>
<dbReference type="InterPro" id="IPR043502">
    <property type="entry name" value="DNA/RNA_pol_sf"/>
</dbReference>
<feature type="domain" description="Reverse transcriptase" evidence="2">
    <location>
        <begin position="356"/>
        <end position="539"/>
    </location>
</feature>
<feature type="region of interest" description="Disordered" evidence="1">
    <location>
        <begin position="11"/>
        <end position="47"/>
    </location>
</feature>
<dbReference type="PANTHER" id="PTHR33050">
    <property type="entry name" value="REVERSE TRANSCRIPTASE DOMAIN-CONTAINING PROTEIN"/>
    <property type="match status" value="1"/>
</dbReference>
<evidence type="ECO:0000313" key="3">
    <source>
        <dbReference type="Proteomes" id="UP000694867"/>
    </source>
</evidence>
<keyword evidence="3" id="KW-1185">Reference proteome</keyword>
<dbReference type="InterPro" id="IPR043128">
    <property type="entry name" value="Rev_trsase/Diguanyl_cyclase"/>
</dbReference>
<dbReference type="GeneID" id="108864903"/>
<feature type="compositionally biased region" description="Polar residues" evidence="1">
    <location>
        <begin position="263"/>
        <end position="283"/>
    </location>
</feature>
<evidence type="ECO:0000259" key="2">
    <source>
        <dbReference type="PROSITE" id="PS50878"/>
    </source>
</evidence>
<dbReference type="AlphaFoldDB" id="A0AAJ7L642"/>
<reference evidence="4" key="1">
    <citation type="submission" date="2025-08" db="UniProtKB">
        <authorList>
            <consortium name="RefSeq"/>
        </authorList>
    </citation>
    <scope>IDENTIFICATION</scope>
</reference>
<dbReference type="Proteomes" id="UP000694867">
    <property type="component" value="Unplaced"/>
</dbReference>
<dbReference type="Pfam" id="PF00078">
    <property type="entry name" value="RVT_1"/>
    <property type="match status" value="1"/>
</dbReference>
<dbReference type="SUPFAM" id="SSF56672">
    <property type="entry name" value="DNA/RNA polymerases"/>
    <property type="match status" value="1"/>
</dbReference>
<dbReference type="GO" id="GO:0071897">
    <property type="term" value="P:DNA biosynthetic process"/>
    <property type="evidence" value="ECO:0007669"/>
    <property type="project" value="UniProtKB-ARBA"/>
</dbReference>
<feature type="compositionally biased region" description="Low complexity" evidence="1">
    <location>
        <begin position="230"/>
        <end position="243"/>
    </location>
</feature>
<dbReference type="CDD" id="cd03714">
    <property type="entry name" value="RT_DIRS1"/>
    <property type="match status" value="1"/>
</dbReference>
<dbReference type="KEGG" id="goe:108864903"/>
<evidence type="ECO:0000256" key="1">
    <source>
        <dbReference type="SAM" id="MobiDB-lite"/>
    </source>
</evidence>
<dbReference type="InterPro" id="IPR052055">
    <property type="entry name" value="Hepadnavirus_pol/RT"/>
</dbReference>
<dbReference type="InterPro" id="IPR000477">
    <property type="entry name" value="RT_dom"/>
</dbReference>
<dbReference type="PANTHER" id="PTHR33050:SF7">
    <property type="entry name" value="RIBONUCLEASE H"/>
    <property type="match status" value="1"/>
</dbReference>
<gene>
    <name evidence="4" type="primary">LOC108864903</name>
</gene>
<sequence>MSEPEIHLYEEDVVSLLDVDDDEDEGSTPETRDRPTEANELNQPSIFDDLLQDSSAPDIHPSVLAGLQRIFEAKDNKKLADDLNLAYPEPQGLQFMHPEPLRDVEAHLKASKAFLALKADSLLVKLAETHSLLARPLTDVMSYVATAPSSLDHKFIAKRLSDAAKTLVIAVKATEAARVELACQAFRVPTSTAKTERGSSLLGQSFAKNVERLRKDKKVLLGEESSNSQRYRPYNKPNNNNDRNGPRKPWKPSNRNDWPRAGTSGQRHGSSRNSGPSTAADSSQPPPPGTPFRSLLSCTSQWDSLTSDEWILSTARGYRISFLTTPCQLSRPHPIHFSHEEFDIVDKLVSELLAKGAVVPISPDRAKFVCNLFLVAKKGTSKYRPVINLKPLNQYIPDNKFKMEGWAEIKEAVELNCYFARIDLKDAFLSIPMHASSQPYLAFGWSQQTYCWTRLPFGLKTSPRVFTKMLKPVASKLRQQGVVVIVYLDDFLLMADSPARLADHVTTTTDLLTSLGYTVNFEKSALSPSQRVTYLGYEIDSTTMQLSVPPEKREQIKRDIETLLKTPRVSLRTLYRILGKLNALTTIVRSIRYHCSSLAHIVSATTRRTKDLESLVLLSPELRSDLLWWTTHLDTVASGPIRPPLVALEVTTDSSLHGWGAWCAHGAAGGEWNERDHLLHISALELKAIFLAVQRLARNYSNTSIAIRTDNTNAMHCINNFGSIRSTTLNALSRQLWSWAFERNVYLRATYLPGVQNELADLLSRTVLDNHSYSLRQASFDILNSAHGPFDIDLFADFSNYKVSTYISWVKDPFAFSIDAFLSRWDSWSNLYAFPPFKLIDRTLTHLDLFPICELTLICPLWSTQPFFPRLLQRCIDVPLLLPTGEDLLLDRTGSPHALVVAQKLRLVAWRLAPLSSREKRVTFWKTLSGPVPAQHTTPAGAIGFVGARSEIPLFLKPL</sequence>
<proteinExistence type="predicted"/>
<dbReference type="Gene3D" id="3.10.10.10">
    <property type="entry name" value="HIV Type 1 Reverse Transcriptase, subunit A, domain 1"/>
    <property type="match status" value="1"/>
</dbReference>
<organism evidence="3 4">
    <name type="scientific">Galendromus occidentalis</name>
    <name type="common">western predatory mite</name>
    <dbReference type="NCBI Taxonomy" id="34638"/>
    <lineage>
        <taxon>Eukaryota</taxon>
        <taxon>Metazoa</taxon>
        <taxon>Ecdysozoa</taxon>
        <taxon>Arthropoda</taxon>
        <taxon>Chelicerata</taxon>
        <taxon>Arachnida</taxon>
        <taxon>Acari</taxon>
        <taxon>Parasitiformes</taxon>
        <taxon>Mesostigmata</taxon>
        <taxon>Gamasina</taxon>
        <taxon>Phytoseioidea</taxon>
        <taxon>Phytoseiidae</taxon>
        <taxon>Typhlodrominae</taxon>
        <taxon>Galendromus</taxon>
    </lineage>
</organism>
<evidence type="ECO:0000313" key="4">
    <source>
        <dbReference type="RefSeq" id="XP_018496867.1"/>
    </source>
</evidence>
<accession>A0AAJ7L642</accession>